<evidence type="ECO:0000313" key="2">
    <source>
        <dbReference type="EMBL" id="AWX44784.1"/>
    </source>
</evidence>
<dbReference type="OrthoDB" id="1443951at2"/>
<proteinExistence type="predicted"/>
<dbReference type="AlphaFoldDB" id="A0A2Z4LT73"/>
<dbReference type="EMBL" id="CP030104">
    <property type="protein sequence ID" value="AWX44784.1"/>
    <property type="molecule type" value="Genomic_DNA"/>
</dbReference>
<feature type="transmembrane region" description="Helical" evidence="1">
    <location>
        <begin position="48"/>
        <end position="66"/>
    </location>
</feature>
<gene>
    <name evidence="2" type="ORF">HME9304_01789</name>
</gene>
<accession>A0A2Z4LT73</accession>
<keyword evidence="1" id="KW-1133">Transmembrane helix</keyword>
<keyword evidence="1" id="KW-0812">Transmembrane</keyword>
<dbReference type="KEGG" id="spon:HME9304_01789"/>
<evidence type="ECO:0008006" key="4">
    <source>
        <dbReference type="Google" id="ProtNLM"/>
    </source>
</evidence>
<dbReference type="RefSeq" id="WP_112378229.1">
    <property type="nucleotide sequence ID" value="NZ_CP030104.1"/>
</dbReference>
<feature type="transmembrane region" description="Helical" evidence="1">
    <location>
        <begin position="78"/>
        <end position="100"/>
    </location>
</feature>
<reference evidence="2 3" key="1">
    <citation type="submission" date="2018-06" db="EMBL/GenBank/DDBJ databases">
        <title>Spongiibacterium sp. HME9304 Genome sequencing and assembly.</title>
        <authorList>
            <person name="Kang H."/>
            <person name="Kim H."/>
            <person name="Joh K."/>
        </authorList>
    </citation>
    <scope>NUCLEOTIDE SEQUENCE [LARGE SCALE GENOMIC DNA]</scope>
    <source>
        <strain evidence="2 3">HME9304</strain>
    </source>
</reference>
<name>A0A2Z4LT73_9FLAO</name>
<organism evidence="2 3">
    <name type="scientific">Flagellimonas maritima</name>
    <dbReference type="NCBI Taxonomy" id="1383885"/>
    <lineage>
        <taxon>Bacteria</taxon>
        <taxon>Pseudomonadati</taxon>
        <taxon>Bacteroidota</taxon>
        <taxon>Flavobacteriia</taxon>
        <taxon>Flavobacteriales</taxon>
        <taxon>Flavobacteriaceae</taxon>
        <taxon>Flagellimonas</taxon>
    </lineage>
</organism>
<keyword evidence="1" id="KW-0472">Membrane</keyword>
<sequence>MKNVKGLLPKTRQIFLGAFLLASTPIFAMVDLGIKEAAQNLLDEVKDSAPVIIGLIFLVAALFNIGKITGGDRDYKGFFISIGLWILGVVMVGAIFNFLVGYNF</sequence>
<dbReference type="Proteomes" id="UP000248536">
    <property type="component" value="Chromosome"/>
</dbReference>
<keyword evidence="3" id="KW-1185">Reference proteome</keyword>
<evidence type="ECO:0000256" key="1">
    <source>
        <dbReference type="SAM" id="Phobius"/>
    </source>
</evidence>
<protein>
    <recommendedName>
        <fullName evidence="4">TrbC/VirB2 family protein</fullName>
    </recommendedName>
</protein>
<evidence type="ECO:0000313" key="3">
    <source>
        <dbReference type="Proteomes" id="UP000248536"/>
    </source>
</evidence>